<name>A0ABD0VU72_DENTH</name>
<accession>A0ABD0VU72</accession>
<comment type="caution">
    <text evidence="2">The sequence shown here is derived from an EMBL/GenBank/DDBJ whole genome shotgun (WGS) entry which is preliminary data.</text>
</comment>
<keyword evidence="3" id="KW-1185">Reference proteome</keyword>
<gene>
    <name evidence="2" type="ORF">M5K25_002294</name>
</gene>
<dbReference type="Proteomes" id="UP001552299">
    <property type="component" value="Unassembled WGS sequence"/>
</dbReference>
<proteinExistence type="predicted"/>
<evidence type="ECO:0000313" key="3">
    <source>
        <dbReference type="Proteomes" id="UP001552299"/>
    </source>
</evidence>
<organism evidence="2 3">
    <name type="scientific">Dendrobium thyrsiflorum</name>
    <name type="common">Pinecone-like raceme dendrobium</name>
    <name type="synonym">Orchid</name>
    <dbReference type="NCBI Taxonomy" id="117978"/>
    <lineage>
        <taxon>Eukaryota</taxon>
        <taxon>Viridiplantae</taxon>
        <taxon>Streptophyta</taxon>
        <taxon>Embryophyta</taxon>
        <taxon>Tracheophyta</taxon>
        <taxon>Spermatophyta</taxon>
        <taxon>Magnoliopsida</taxon>
        <taxon>Liliopsida</taxon>
        <taxon>Asparagales</taxon>
        <taxon>Orchidaceae</taxon>
        <taxon>Epidendroideae</taxon>
        <taxon>Malaxideae</taxon>
        <taxon>Dendrobiinae</taxon>
        <taxon>Dendrobium</taxon>
    </lineage>
</organism>
<reference evidence="2 3" key="1">
    <citation type="journal article" date="2024" name="Plant Biotechnol. J.">
        <title>Dendrobium thyrsiflorum genome and its molecular insights into genes involved in important horticultural traits.</title>
        <authorList>
            <person name="Chen B."/>
            <person name="Wang J.Y."/>
            <person name="Zheng P.J."/>
            <person name="Li K.L."/>
            <person name="Liang Y.M."/>
            <person name="Chen X.F."/>
            <person name="Zhang C."/>
            <person name="Zhao X."/>
            <person name="He X."/>
            <person name="Zhang G.Q."/>
            <person name="Liu Z.J."/>
            <person name="Xu Q."/>
        </authorList>
    </citation>
    <scope>NUCLEOTIDE SEQUENCE [LARGE SCALE GENOMIC DNA]</scope>
    <source>
        <strain evidence="2">GZMU011</strain>
    </source>
</reference>
<feature type="region of interest" description="Disordered" evidence="1">
    <location>
        <begin position="53"/>
        <end position="101"/>
    </location>
</feature>
<protein>
    <submittedName>
        <fullName evidence="2">Uncharacterized protein</fullName>
    </submittedName>
</protein>
<dbReference type="AlphaFoldDB" id="A0ABD0VU72"/>
<dbReference type="EMBL" id="JANQDX010000002">
    <property type="protein sequence ID" value="KAL0928058.1"/>
    <property type="molecule type" value="Genomic_DNA"/>
</dbReference>
<evidence type="ECO:0000313" key="2">
    <source>
        <dbReference type="EMBL" id="KAL0928058.1"/>
    </source>
</evidence>
<sequence>MAGRKVEVLEGELGQLKTDFEEKISDFQNQFSSIHEKMDGRFAALEDLMKKMIDDKQKPASSETIGGHGRGGDPNPSRGRENPEVEVLEGDDGMPPLEPLSREELSRGYDRQEAEYVGRREEFYRRGAGFERIQRRGADFERGRADFHSRGADFERIQRRGADFERRREEIHRRGADFDGNQRRGDDFEGRRGDSFRIGSLRFWEGPNPVIFKSGNQRRKLSSQEKLFIDDGDILELIPGNHFFKYVKASGEHASSSGRDLVFSDKAQKQADKDALVCDRNHQLLQDEALARTLQNLEDNRLLEVSPPVVSKSWSSCPTSDAVKVSSNSMEAVHQFNVSKDCLSLVFRLMRVQGLPKWANECTVAINDVIEPQGFFRAISVAAVTALPFWLSGSTLSRKPCLVTFWQAATPIVGGKLMLSVIFCLSCGREIEAVLRGKLYQLCYAPMVILCPKNFWQQWVPKSNNDLLSTFVGAAMFLNHELEYNET</sequence>
<evidence type="ECO:0000256" key="1">
    <source>
        <dbReference type="SAM" id="MobiDB-lite"/>
    </source>
</evidence>